<dbReference type="InterPro" id="IPR053197">
    <property type="entry name" value="F-box_SCFL_complex_component"/>
</dbReference>
<dbReference type="EMBL" id="VIEB01001902">
    <property type="protein sequence ID" value="TQD70227.1"/>
    <property type="molecule type" value="Genomic_DNA"/>
</dbReference>
<proteinExistence type="predicted"/>
<gene>
    <name evidence="2" type="ORF">C1H46_044238</name>
</gene>
<reference evidence="2 3" key="1">
    <citation type="journal article" date="2019" name="G3 (Bethesda)">
        <title>Sequencing of a Wild Apple (Malus baccata) Genome Unravels the Differences Between Cultivated and Wild Apple Species Regarding Disease Resistance and Cold Tolerance.</title>
        <authorList>
            <person name="Chen X."/>
        </authorList>
    </citation>
    <scope>NUCLEOTIDE SEQUENCE [LARGE SCALE GENOMIC DNA]</scope>
    <source>
        <strain evidence="3">cv. Shandingzi</strain>
        <tissue evidence="2">Leaves</tissue>
    </source>
</reference>
<evidence type="ECO:0000313" key="2">
    <source>
        <dbReference type="EMBL" id="TQD70227.1"/>
    </source>
</evidence>
<dbReference type="PANTHER" id="PTHR34223:SF51">
    <property type="entry name" value="OS06G0556300 PROTEIN"/>
    <property type="match status" value="1"/>
</dbReference>
<dbReference type="CDD" id="cd09917">
    <property type="entry name" value="F-box_SF"/>
    <property type="match status" value="1"/>
</dbReference>
<dbReference type="PANTHER" id="PTHR34223">
    <property type="entry name" value="OS11G0201299 PROTEIN"/>
    <property type="match status" value="1"/>
</dbReference>
<dbReference type="STRING" id="106549.A0A540K7M1"/>
<dbReference type="AlphaFoldDB" id="A0A540K7M1"/>
<dbReference type="SUPFAM" id="SSF81383">
    <property type="entry name" value="F-box domain"/>
    <property type="match status" value="1"/>
</dbReference>
<sequence length="253" mass="29017">MELITKSLATAYTSSPAQGAFNTERLIDRFSNLQEEMVHHILSFLTQRDLARVGCVSKRCRQFQLSTLSLNFDAMPYAHFTWGHLVGNCDDYFRVITWIHNAARCNVEVLDLDFHIHDDRIIAVELPICLFRCLSLKSLMVDLKFSILKTPSLACSTTLRSLKLKNLTINEEFCKWISCSCKCLKELWLELVHGSQIITIESSSLESLHFSSCYFYYGSQYVGCDILYLSISGEKLEDIHLEWKAVSSNHLII</sequence>
<dbReference type="InterPro" id="IPR036047">
    <property type="entry name" value="F-box-like_dom_sf"/>
</dbReference>
<dbReference type="Proteomes" id="UP000315295">
    <property type="component" value="Unassembled WGS sequence"/>
</dbReference>
<evidence type="ECO:0000259" key="1">
    <source>
        <dbReference type="Pfam" id="PF00646"/>
    </source>
</evidence>
<protein>
    <recommendedName>
        <fullName evidence="1">F-box domain-containing protein</fullName>
    </recommendedName>
</protein>
<dbReference type="InterPro" id="IPR032675">
    <property type="entry name" value="LRR_dom_sf"/>
</dbReference>
<name>A0A540K7M1_MALBA</name>
<dbReference type="Gene3D" id="3.80.10.10">
    <property type="entry name" value="Ribonuclease Inhibitor"/>
    <property type="match status" value="1"/>
</dbReference>
<keyword evidence="3" id="KW-1185">Reference proteome</keyword>
<organism evidence="2 3">
    <name type="scientific">Malus baccata</name>
    <name type="common">Siberian crab apple</name>
    <name type="synonym">Pyrus baccata</name>
    <dbReference type="NCBI Taxonomy" id="106549"/>
    <lineage>
        <taxon>Eukaryota</taxon>
        <taxon>Viridiplantae</taxon>
        <taxon>Streptophyta</taxon>
        <taxon>Embryophyta</taxon>
        <taxon>Tracheophyta</taxon>
        <taxon>Spermatophyta</taxon>
        <taxon>Magnoliopsida</taxon>
        <taxon>eudicotyledons</taxon>
        <taxon>Gunneridae</taxon>
        <taxon>Pentapetalae</taxon>
        <taxon>rosids</taxon>
        <taxon>fabids</taxon>
        <taxon>Rosales</taxon>
        <taxon>Rosaceae</taxon>
        <taxon>Amygdaloideae</taxon>
        <taxon>Maleae</taxon>
        <taxon>Malus</taxon>
    </lineage>
</organism>
<accession>A0A540K7M1</accession>
<evidence type="ECO:0000313" key="3">
    <source>
        <dbReference type="Proteomes" id="UP000315295"/>
    </source>
</evidence>
<dbReference type="InterPro" id="IPR001810">
    <property type="entry name" value="F-box_dom"/>
</dbReference>
<dbReference type="SUPFAM" id="SSF52047">
    <property type="entry name" value="RNI-like"/>
    <property type="match status" value="1"/>
</dbReference>
<feature type="domain" description="F-box" evidence="1">
    <location>
        <begin position="30"/>
        <end position="63"/>
    </location>
</feature>
<comment type="caution">
    <text evidence="2">The sequence shown here is derived from an EMBL/GenBank/DDBJ whole genome shotgun (WGS) entry which is preliminary data.</text>
</comment>
<dbReference type="Pfam" id="PF00646">
    <property type="entry name" value="F-box"/>
    <property type="match status" value="1"/>
</dbReference>